<accession>B1KR93</accession>
<dbReference type="PANTHER" id="PTHR43845:SF1">
    <property type="entry name" value="BLR5969 PROTEIN"/>
    <property type="match status" value="1"/>
</dbReference>
<evidence type="ECO:0000313" key="2">
    <source>
        <dbReference type="EMBL" id="ACA86300.1"/>
    </source>
</evidence>
<dbReference type="Pfam" id="PF00501">
    <property type="entry name" value="AMP-binding"/>
    <property type="match status" value="1"/>
</dbReference>
<feature type="domain" description="AMP-dependent synthetase/ligase" evidence="1">
    <location>
        <begin position="184"/>
        <end position="309"/>
    </location>
</feature>
<dbReference type="eggNOG" id="COG1541">
    <property type="taxonomic scope" value="Bacteria"/>
</dbReference>
<protein>
    <submittedName>
        <fullName evidence="2">Coenzyme F390 synthetase-like protein</fullName>
    </submittedName>
</protein>
<dbReference type="HOGENOM" id="CLU_035301_0_0_6"/>
<proteinExistence type="predicted"/>
<dbReference type="Gene3D" id="3.40.50.12780">
    <property type="entry name" value="N-terminal domain of ligase-like"/>
    <property type="match status" value="1"/>
</dbReference>
<gene>
    <name evidence="2" type="ordered locus">Swoo_2016</name>
</gene>
<reference evidence="2 3" key="1">
    <citation type="submission" date="2008-02" db="EMBL/GenBank/DDBJ databases">
        <title>Complete sequence of Shewanella woodyi ATCC 51908.</title>
        <authorList>
            <consortium name="US DOE Joint Genome Institute"/>
            <person name="Copeland A."/>
            <person name="Lucas S."/>
            <person name="Lapidus A."/>
            <person name="Glavina del Rio T."/>
            <person name="Dalin E."/>
            <person name="Tice H."/>
            <person name="Bruce D."/>
            <person name="Goodwin L."/>
            <person name="Pitluck S."/>
            <person name="Sims D."/>
            <person name="Brettin T."/>
            <person name="Detter J.C."/>
            <person name="Han C."/>
            <person name="Kuske C.R."/>
            <person name="Schmutz J."/>
            <person name="Larimer F."/>
            <person name="Land M."/>
            <person name="Hauser L."/>
            <person name="Kyrpides N."/>
            <person name="Lykidis A."/>
            <person name="Zhao J.-S."/>
            <person name="Richardson P."/>
        </authorList>
    </citation>
    <scope>NUCLEOTIDE SEQUENCE [LARGE SCALE GENOMIC DNA]</scope>
    <source>
        <strain evidence="3">ATCC 51908 / MS32</strain>
    </source>
</reference>
<dbReference type="InterPro" id="IPR042099">
    <property type="entry name" value="ANL_N_sf"/>
</dbReference>
<dbReference type="EMBL" id="CP000961">
    <property type="protein sequence ID" value="ACA86300.1"/>
    <property type="molecule type" value="Genomic_DNA"/>
</dbReference>
<evidence type="ECO:0000259" key="1">
    <source>
        <dbReference type="Pfam" id="PF00501"/>
    </source>
</evidence>
<keyword evidence="3" id="KW-1185">Reference proteome</keyword>
<evidence type="ECO:0000313" key="3">
    <source>
        <dbReference type="Proteomes" id="UP000002168"/>
    </source>
</evidence>
<name>B1KR93_SHEWM</name>
<sequence>MSDQVGITINKLSAVLKRRIEISNDVMSTLSLSRDEFKLWQELALLNNVKHACLHSPFYQNHIPKQLAQEFINGDLTRFSKLPFTTRDDLMNQYPLGLLSVPKEQVVRFNESSGTSNGKPISAYFTQKDWLTNNNTVAHFLSSVLTSKDCVALAVPYELAGIGQDLDRSIELLNCSVVALGALTKFCPPERMVNILKTAGVTTLICSGTRALYLADVAKEQGICPKSELKVDKILFAGEGASKAKRRLLEETWGAKVYAMYGMTETNTLAMFCTENRLHLIENRNYFEVINPTTGSLQERGEKGELVVTSLSSEAMPLIRYRTGDFCTIDDLPCRCGSPFRVLNHMGRTTDLIMVGSKPISQLQLEDAIMMHLPSSPYYFSFKAKSDKLLIGLTSNNILDTVHSNIAHEILRRFEVSVEFTSIAKEKFVHALRTAAKPTMNNFLLDDEDANE</sequence>
<dbReference type="STRING" id="392500.Swoo_2016"/>
<dbReference type="RefSeq" id="WP_012324646.1">
    <property type="nucleotide sequence ID" value="NC_010506.1"/>
</dbReference>
<dbReference type="KEGG" id="swd:Swoo_2016"/>
<dbReference type="SUPFAM" id="SSF56801">
    <property type="entry name" value="Acetyl-CoA synthetase-like"/>
    <property type="match status" value="1"/>
</dbReference>
<dbReference type="AlphaFoldDB" id="B1KR93"/>
<dbReference type="InterPro" id="IPR000873">
    <property type="entry name" value="AMP-dep_synth/lig_dom"/>
</dbReference>
<dbReference type="PANTHER" id="PTHR43845">
    <property type="entry name" value="BLR5969 PROTEIN"/>
    <property type="match status" value="1"/>
</dbReference>
<organism evidence="2 3">
    <name type="scientific">Shewanella woodyi (strain ATCC 51908 / MS32)</name>
    <dbReference type="NCBI Taxonomy" id="392500"/>
    <lineage>
        <taxon>Bacteria</taxon>
        <taxon>Pseudomonadati</taxon>
        <taxon>Pseudomonadota</taxon>
        <taxon>Gammaproteobacteria</taxon>
        <taxon>Alteromonadales</taxon>
        <taxon>Shewanellaceae</taxon>
        <taxon>Shewanella</taxon>
    </lineage>
</organism>
<dbReference type="Proteomes" id="UP000002168">
    <property type="component" value="Chromosome"/>
</dbReference>